<protein>
    <submittedName>
        <fullName evidence="2">Uncharacterized protein</fullName>
    </submittedName>
</protein>
<feature type="compositionally biased region" description="Basic residues" evidence="1">
    <location>
        <begin position="319"/>
        <end position="328"/>
    </location>
</feature>
<reference evidence="2 3" key="1">
    <citation type="submission" date="2019-02" db="EMBL/GenBank/DDBJ databases">
        <title>Kribbella capetownensis sp. nov. and Kribbella speibonae sp. nov., isolated from soil.</title>
        <authorList>
            <person name="Curtis S.M."/>
            <person name="Norton I."/>
            <person name="Everest G.J."/>
            <person name="Meyers P.R."/>
        </authorList>
    </citation>
    <scope>NUCLEOTIDE SEQUENCE [LARGE SCALE GENOMIC DNA]</scope>
    <source>
        <strain evidence="2 3">YM55</strain>
    </source>
</reference>
<dbReference type="AlphaFoldDB" id="A0A4R0IXA4"/>
<dbReference type="Proteomes" id="UP000294225">
    <property type="component" value="Unassembled WGS sequence"/>
</dbReference>
<name>A0A4R0IXA4_9ACTN</name>
<accession>A0A4R0IXA4</accession>
<evidence type="ECO:0000313" key="2">
    <source>
        <dbReference type="EMBL" id="TCC36286.1"/>
    </source>
</evidence>
<feature type="region of interest" description="Disordered" evidence="1">
    <location>
        <begin position="319"/>
        <end position="385"/>
    </location>
</feature>
<evidence type="ECO:0000256" key="1">
    <source>
        <dbReference type="SAM" id="MobiDB-lite"/>
    </source>
</evidence>
<comment type="caution">
    <text evidence="2">The sequence shown here is derived from an EMBL/GenBank/DDBJ whole genome shotgun (WGS) entry which is preliminary data.</text>
</comment>
<organism evidence="2 3">
    <name type="scientific">Kribbella speibonae</name>
    <dbReference type="NCBI Taxonomy" id="1572660"/>
    <lineage>
        <taxon>Bacteria</taxon>
        <taxon>Bacillati</taxon>
        <taxon>Actinomycetota</taxon>
        <taxon>Actinomycetes</taxon>
        <taxon>Propionibacteriales</taxon>
        <taxon>Kribbellaceae</taxon>
        <taxon>Kribbella</taxon>
    </lineage>
</organism>
<gene>
    <name evidence="2" type="ORF">E0H92_26910</name>
</gene>
<feature type="compositionally biased region" description="Polar residues" evidence="1">
    <location>
        <begin position="340"/>
        <end position="352"/>
    </location>
</feature>
<dbReference type="RefSeq" id="WP_131498112.1">
    <property type="nucleotide sequence ID" value="NZ_SJKC01000003.1"/>
</dbReference>
<proteinExistence type="predicted"/>
<sequence>MYFAAISQVRQPPTIVRRSGEAVDESSRREICDRAAGQVIDLVTVIKLPISLQRDFNNYLSGALPLCVVRGNGLDAWFTEHYIELHSYHLAADSGVTWIDVMDTYAYREVIGTHEVESAAAEEIGSVCDYLVAMIDGVYVTLFVDDGHLRHHNSPFVHELLFYGFDPDRRGFVAAGFDGNQLQAEMAFPFDDVERAVRSGLDQIRNSPRWQKMTAVAQELNPGERTAEPDPRLILGRLDRYAASMPPTPFDLFDGYWWYSRREDVLSGETVRVGPDVHEDARRHLHRVRAGAERYRYQVFHIPAEHKRLMLAAAAAAAGRRRGTRPGHVRVLVGRRQGRTPATRQSDVFNQIGSPVPRRAGRAARRPEGRRSAGPRKAPGPAHLK</sequence>
<dbReference type="EMBL" id="SJKC01000003">
    <property type="protein sequence ID" value="TCC36286.1"/>
    <property type="molecule type" value="Genomic_DNA"/>
</dbReference>
<evidence type="ECO:0000313" key="3">
    <source>
        <dbReference type="Proteomes" id="UP000294225"/>
    </source>
</evidence>